<dbReference type="PROSITE" id="PS51733">
    <property type="entry name" value="BPL_LPL_CATALYTIC"/>
    <property type="match status" value="1"/>
</dbReference>
<comment type="pathway">
    <text evidence="1">Protein modification; protein lipoylation via exogenous pathway; protein N(6)-(lipoyl)lysine from lipoate: step 2/2.</text>
</comment>
<dbReference type="SUPFAM" id="SSF55681">
    <property type="entry name" value="Class II aaRS and biotin synthetases"/>
    <property type="match status" value="1"/>
</dbReference>
<gene>
    <name evidence="3" type="ORF">B9Q03_08705</name>
</gene>
<evidence type="ECO:0000313" key="3">
    <source>
        <dbReference type="EMBL" id="PSN89176.1"/>
    </source>
</evidence>
<accession>A0A2R6AS44</accession>
<name>A0A2R6AS44_9ARCH</name>
<protein>
    <recommendedName>
        <fullName evidence="2">BPL/LPL catalytic domain-containing protein</fullName>
    </recommendedName>
</protein>
<dbReference type="PANTHER" id="PTHR12561:SF3">
    <property type="entry name" value="LIPOYLTRANSFERASE 1, MITOCHONDRIAL"/>
    <property type="match status" value="1"/>
</dbReference>
<dbReference type="Gene3D" id="3.30.930.10">
    <property type="entry name" value="Bira Bifunctional Protein, Domain 2"/>
    <property type="match status" value="1"/>
</dbReference>
<proteinExistence type="predicted"/>
<dbReference type="UniPathway" id="UPA00537">
    <property type="reaction ID" value="UER00595"/>
</dbReference>
<dbReference type="PANTHER" id="PTHR12561">
    <property type="entry name" value="LIPOATE-PROTEIN LIGASE"/>
    <property type="match status" value="1"/>
</dbReference>
<evidence type="ECO:0000259" key="2">
    <source>
        <dbReference type="PROSITE" id="PS51733"/>
    </source>
</evidence>
<comment type="caution">
    <text evidence="3">The sequence shown here is derived from an EMBL/GenBank/DDBJ whole genome shotgun (WGS) entry which is preliminary data.</text>
</comment>
<reference evidence="3 4" key="1">
    <citation type="submission" date="2017-04" db="EMBL/GenBank/DDBJ databases">
        <title>Novel microbial lineages endemic to geothermal iron-oxide mats fill important gaps in the evolutionary history of Archaea.</title>
        <authorList>
            <person name="Jay Z.J."/>
            <person name="Beam J.P."/>
            <person name="Dlakic M."/>
            <person name="Rusch D.B."/>
            <person name="Kozubal M.A."/>
            <person name="Inskeep W.P."/>
        </authorList>
    </citation>
    <scope>NUCLEOTIDE SEQUENCE [LARGE SCALE GENOMIC DNA]</scope>
    <source>
        <strain evidence="3">OSP_D</strain>
    </source>
</reference>
<dbReference type="Pfam" id="PF21948">
    <property type="entry name" value="LplA-B_cat"/>
    <property type="match status" value="1"/>
</dbReference>
<dbReference type="EMBL" id="NEXE01000102">
    <property type="protein sequence ID" value="PSN89176.1"/>
    <property type="molecule type" value="Genomic_DNA"/>
</dbReference>
<dbReference type="GO" id="GO:0017118">
    <property type="term" value="F:lipoyltransferase activity"/>
    <property type="evidence" value="ECO:0007669"/>
    <property type="project" value="TreeGrafter"/>
</dbReference>
<evidence type="ECO:0000313" key="4">
    <source>
        <dbReference type="Proteomes" id="UP000240322"/>
    </source>
</evidence>
<dbReference type="InterPro" id="IPR004562">
    <property type="entry name" value="LipoylTrfase_LipoateP_Ligase"/>
</dbReference>
<dbReference type="AlphaFoldDB" id="A0A2R6AS44"/>
<sequence>MVDTLLRDDARELRVIVSESTDPAANLSLEAGLFERVERGESSDSLLFYVNSTCLVRGRTRSPLYGWYNEELAQRLGIRVYSRITGGGVVYHDLGNLNWSFILRVKEGFLSPMKVFEEGSKYIVKSLNTLGLEAHYSPPNRIDIANSKISGMAAYSSVKTLLVHGTLLINTDLNLLNRLCTPPPGCPKVTNIREYAPIQIEDAINCIINTLLKAGFKPRFAEEKVTDTAKNNSVL</sequence>
<dbReference type="GO" id="GO:0009249">
    <property type="term" value="P:protein lipoylation"/>
    <property type="evidence" value="ECO:0007669"/>
    <property type="project" value="InterPro"/>
</dbReference>
<feature type="domain" description="BPL/LPL catalytic" evidence="2">
    <location>
        <begin position="40"/>
        <end position="219"/>
    </location>
</feature>
<evidence type="ECO:0000256" key="1">
    <source>
        <dbReference type="ARBA" id="ARBA00005085"/>
    </source>
</evidence>
<organism evidence="3 4">
    <name type="scientific">Candidatus Marsarchaeota G2 archaeon OSP_D</name>
    <dbReference type="NCBI Taxonomy" id="1978157"/>
    <lineage>
        <taxon>Archaea</taxon>
        <taxon>Candidatus Marsarchaeota</taxon>
        <taxon>Candidatus Marsarchaeota group 2</taxon>
    </lineage>
</organism>
<dbReference type="InterPro" id="IPR045864">
    <property type="entry name" value="aa-tRNA-synth_II/BPL/LPL"/>
</dbReference>
<dbReference type="InterPro" id="IPR004143">
    <property type="entry name" value="BPL_LPL_catalytic"/>
</dbReference>
<dbReference type="GO" id="GO:0005737">
    <property type="term" value="C:cytoplasm"/>
    <property type="evidence" value="ECO:0007669"/>
    <property type="project" value="TreeGrafter"/>
</dbReference>
<dbReference type="Proteomes" id="UP000240322">
    <property type="component" value="Unassembled WGS sequence"/>
</dbReference>